<protein>
    <submittedName>
        <fullName evidence="1">Uncharacterized protein</fullName>
    </submittedName>
</protein>
<organism evidence="1 2">
    <name type="scientific">Algoriphagus marincola HL-49</name>
    <dbReference type="NCBI Taxonomy" id="1305737"/>
    <lineage>
        <taxon>Bacteria</taxon>
        <taxon>Pseudomonadati</taxon>
        <taxon>Bacteroidota</taxon>
        <taxon>Cytophagia</taxon>
        <taxon>Cytophagales</taxon>
        <taxon>Cyclobacteriaceae</taxon>
        <taxon>Algoriphagus</taxon>
    </lineage>
</organism>
<dbReference type="Proteomes" id="UP000050421">
    <property type="component" value="Unassembled WGS sequence"/>
</dbReference>
<dbReference type="EMBL" id="LJXT01000110">
    <property type="protein sequence ID" value="KPQ12972.1"/>
    <property type="molecule type" value="Genomic_DNA"/>
</dbReference>
<gene>
    <name evidence="1" type="ORF">HLUCCX10_14485</name>
</gene>
<sequence>MDEKNEVLGFFLVVTKWDHFAVNQLTPAKNKWRLIKVGFVFRFIPKKMKTKILILSVLVFGILSCVGSEDNPQDTNQAYFRFKINGTLKEFEVRNSPMTFSFNSDGSVYLAGFMILDDPTDGTKNFISGFVRNETLFQVNETLEMQDPILFQNIPMVRIQLTYSDEAGELYNAVLFQKELPGLLITDDATFRFTEISQNWVKGEFTANLLGPVFVSSGRGDTELRITEGEFSMPLFRSNLP</sequence>
<comment type="caution">
    <text evidence="1">The sequence shown here is derived from an EMBL/GenBank/DDBJ whole genome shotgun (WGS) entry which is preliminary data.</text>
</comment>
<dbReference type="PATRIC" id="fig|1305737.6.peg.377"/>
<evidence type="ECO:0000313" key="1">
    <source>
        <dbReference type="EMBL" id="KPQ12972.1"/>
    </source>
</evidence>
<evidence type="ECO:0000313" key="2">
    <source>
        <dbReference type="Proteomes" id="UP000050421"/>
    </source>
</evidence>
<dbReference type="AlphaFoldDB" id="A0A0P7YES3"/>
<name>A0A0P7YES3_9BACT</name>
<accession>A0A0P7YES3</accession>
<proteinExistence type="predicted"/>
<reference evidence="1 2" key="1">
    <citation type="submission" date="2015-09" db="EMBL/GenBank/DDBJ databases">
        <title>Identification and resolution of microdiversity through metagenomic sequencing of parallel consortia.</title>
        <authorList>
            <person name="Nelson W.C."/>
            <person name="Romine M.F."/>
            <person name="Lindemann S.R."/>
        </authorList>
    </citation>
    <scope>NUCLEOTIDE SEQUENCE [LARGE SCALE GENOMIC DNA]</scope>
    <source>
        <strain evidence="1">HL-49</strain>
    </source>
</reference>